<organism evidence="13 14">
    <name type="scientific">Methanofollis aquaemaris</name>
    <dbReference type="NCBI Taxonomy" id="126734"/>
    <lineage>
        <taxon>Archaea</taxon>
        <taxon>Methanobacteriati</taxon>
        <taxon>Methanobacteriota</taxon>
        <taxon>Stenosarchaea group</taxon>
        <taxon>Methanomicrobia</taxon>
        <taxon>Methanomicrobiales</taxon>
        <taxon>Methanomicrobiaceae</taxon>
        <taxon>Methanofollis</taxon>
    </lineage>
</organism>
<dbReference type="NCBIfam" id="NF009521">
    <property type="entry name" value="PRK12882.1"/>
    <property type="match status" value="1"/>
</dbReference>
<evidence type="ECO:0000256" key="7">
    <source>
        <dbReference type="ARBA" id="ARBA00022989"/>
    </source>
</evidence>
<feature type="transmembrane region" description="Helical" evidence="12">
    <location>
        <begin position="12"/>
        <end position="29"/>
    </location>
</feature>
<comment type="subcellular location">
    <subcellularLocation>
        <location evidence="1 12">Cell membrane</location>
        <topology evidence="1 12">Multi-pass membrane protein</topology>
    </subcellularLocation>
</comment>
<keyword evidence="4 12" id="KW-0808">Transferase</keyword>
<dbReference type="Gene3D" id="1.10.357.140">
    <property type="entry name" value="UbiA prenyltransferase"/>
    <property type="match status" value="1"/>
</dbReference>
<feature type="transmembrane region" description="Helical" evidence="12">
    <location>
        <begin position="150"/>
        <end position="167"/>
    </location>
</feature>
<dbReference type="GO" id="GO:0047295">
    <property type="term" value="F:geranylgeranylglycerol-phosphate geranylgeranyltransferase activity"/>
    <property type="evidence" value="ECO:0007669"/>
    <property type="project" value="UniProtKB-UniRule"/>
</dbReference>
<evidence type="ECO:0000256" key="12">
    <source>
        <dbReference type="HAMAP-Rule" id="MF_01286"/>
    </source>
</evidence>
<dbReference type="InterPro" id="IPR044878">
    <property type="entry name" value="UbiA_sf"/>
</dbReference>
<keyword evidence="8 12" id="KW-0443">Lipid metabolism</keyword>
<evidence type="ECO:0000256" key="11">
    <source>
        <dbReference type="ARBA" id="ARBA00023264"/>
    </source>
</evidence>
<evidence type="ECO:0000256" key="8">
    <source>
        <dbReference type="ARBA" id="ARBA00023098"/>
    </source>
</evidence>
<keyword evidence="5 12" id="KW-0812">Transmembrane</keyword>
<evidence type="ECO:0000256" key="4">
    <source>
        <dbReference type="ARBA" id="ARBA00022679"/>
    </source>
</evidence>
<feature type="transmembrane region" description="Helical" evidence="12">
    <location>
        <begin position="77"/>
        <end position="97"/>
    </location>
</feature>
<dbReference type="GO" id="GO:0005886">
    <property type="term" value="C:plasma membrane"/>
    <property type="evidence" value="ECO:0007669"/>
    <property type="project" value="UniProtKB-SubCell"/>
</dbReference>
<feature type="transmembrane region" description="Helical" evidence="12">
    <location>
        <begin position="125"/>
        <end position="144"/>
    </location>
</feature>
<dbReference type="InterPro" id="IPR023547">
    <property type="entry name" value="DGGGP_synth"/>
</dbReference>
<feature type="transmembrane region" description="Helical" evidence="12">
    <location>
        <begin position="188"/>
        <end position="211"/>
    </location>
</feature>
<evidence type="ECO:0000256" key="1">
    <source>
        <dbReference type="ARBA" id="ARBA00004651"/>
    </source>
</evidence>
<keyword evidence="2 12" id="KW-1003">Cell membrane</keyword>
<dbReference type="Gene3D" id="1.20.120.1780">
    <property type="entry name" value="UbiA prenyltransferase"/>
    <property type="match status" value="1"/>
</dbReference>
<comment type="similarity">
    <text evidence="12">Belongs to the UbiA prenyltransferase family. DGGGP synthase subfamily.</text>
</comment>
<comment type="catalytic activity">
    <reaction evidence="12">
        <text>sn-3-O-(geranylgeranyl)glycerol 1-phosphate + (2E,6E,10E)-geranylgeranyl diphosphate = 2,3-bis-O-(geranylgeranyl)-sn-glycerol 1-phosphate + diphosphate</text>
        <dbReference type="Rhea" id="RHEA:18109"/>
        <dbReference type="ChEBI" id="CHEBI:33019"/>
        <dbReference type="ChEBI" id="CHEBI:57677"/>
        <dbReference type="ChEBI" id="CHEBI:58756"/>
        <dbReference type="ChEBI" id="CHEBI:58837"/>
        <dbReference type="EC" id="2.5.1.42"/>
    </reaction>
</comment>
<keyword evidence="9 12" id="KW-0472">Membrane</keyword>
<comment type="pathway">
    <text evidence="12">Membrane lipid metabolism; glycerophospholipid metabolism.</text>
</comment>
<evidence type="ECO:0000256" key="10">
    <source>
        <dbReference type="ARBA" id="ARBA00023209"/>
    </source>
</evidence>
<gene>
    <name evidence="13" type="ORF">RJ40_10025</name>
</gene>
<keyword evidence="6 12" id="KW-0460">Magnesium</keyword>
<dbReference type="HAMAP" id="MF_01286">
    <property type="entry name" value="DGGGP_synth"/>
    <property type="match status" value="1"/>
</dbReference>
<protein>
    <recommendedName>
        <fullName evidence="12">Digeranylgeranylglyceryl phosphate synthase</fullName>
        <shortName evidence="12">DGGGP synthase</shortName>
        <shortName evidence="12">DGGGPS</shortName>
        <ecNumber evidence="12">2.5.1.42</ecNumber>
    </recommendedName>
    <alternativeName>
        <fullName evidence="12">(S)-2,3-di-O-geranylgeranylglyceryl phosphate synthase</fullName>
    </alternativeName>
    <alternativeName>
        <fullName evidence="12">Geranylgeranylglycerol-phosphate geranylgeranyltransferase</fullName>
    </alternativeName>
</protein>
<feature type="transmembrane region" description="Helical" evidence="12">
    <location>
        <begin position="217"/>
        <end position="237"/>
    </location>
</feature>
<dbReference type="PANTHER" id="PTHR42723">
    <property type="entry name" value="CHLOROPHYLL SYNTHASE"/>
    <property type="match status" value="1"/>
</dbReference>
<dbReference type="PANTHER" id="PTHR42723:SF1">
    <property type="entry name" value="CHLOROPHYLL SYNTHASE, CHLOROPLASTIC"/>
    <property type="match status" value="1"/>
</dbReference>
<feature type="transmembrane region" description="Helical" evidence="12">
    <location>
        <begin position="35"/>
        <end position="56"/>
    </location>
</feature>
<keyword evidence="7 12" id="KW-1133">Transmembrane helix</keyword>
<dbReference type="InterPro" id="IPR000537">
    <property type="entry name" value="UbiA_prenyltransferase"/>
</dbReference>
<evidence type="ECO:0000313" key="13">
    <source>
        <dbReference type="EMBL" id="QSZ67814.1"/>
    </source>
</evidence>
<dbReference type="GeneID" id="76424709"/>
<evidence type="ECO:0000256" key="9">
    <source>
        <dbReference type="ARBA" id="ARBA00023136"/>
    </source>
</evidence>
<dbReference type="CDD" id="cd13961">
    <property type="entry name" value="PT_UbiA_DGGGPS"/>
    <property type="match status" value="1"/>
</dbReference>
<comment type="cofactor">
    <cofactor evidence="12">
        <name>Mg(2+)</name>
        <dbReference type="ChEBI" id="CHEBI:18420"/>
    </cofactor>
</comment>
<dbReference type="KEGG" id="maqe:RJ40_10025"/>
<evidence type="ECO:0000256" key="3">
    <source>
        <dbReference type="ARBA" id="ARBA00022516"/>
    </source>
</evidence>
<accession>A0A8A3S7Z5</accession>
<keyword evidence="14" id="KW-1185">Reference proteome</keyword>
<dbReference type="AlphaFoldDB" id="A0A8A3S7Z5"/>
<dbReference type="EC" id="2.5.1.42" evidence="12"/>
<keyword evidence="10 12" id="KW-0594">Phospholipid biosynthesis</keyword>
<evidence type="ECO:0000256" key="6">
    <source>
        <dbReference type="ARBA" id="ARBA00022842"/>
    </source>
</evidence>
<dbReference type="Pfam" id="PF01040">
    <property type="entry name" value="UbiA"/>
    <property type="match status" value="1"/>
</dbReference>
<reference evidence="13" key="1">
    <citation type="journal article" date="2001" name="Int. J. Syst. Evol. Microbiol.">
        <title>Methanofollis aquaemaris sp. nov., a methanogen isolated from an aquaculture fish pond.</title>
        <authorList>
            <person name="Lai M.C."/>
            <person name="Chen S.C."/>
        </authorList>
    </citation>
    <scope>NUCLEOTIDE SEQUENCE</scope>
    <source>
        <strain evidence="13">N2F9704</strain>
    </source>
</reference>
<dbReference type="GO" id="GO:0000287">
    <property type="term" value="F:magnesium ion binding"/>
    <property type="evidence" value="ECO:0007669"/>
    <property type="project" value="UniProtKB-UniRule"/>
</dbReference>
<evidence type="ECO:0000313" key="14">
    <source>
        <dbReference type="Proteomes" id="UP001042704"/>
    </source>
</evidence>
<dbReference type="InterPro" id="IPR050475">
    <property type="entry name" value="Prenyltransferase_related"/>
</dbReference>
<dbReference type="EMBL" id="CP036172">
    <property type="protein sequence ID" value="QSZ67814.1"/>
    <property type="molecule type" value="Genomic_DNA"/>
</dbReference>
<dbReference type="GO" id="GO:0046474">
    <property type="term" value="P:glycerophospholipid biosynthetic process"/>
    <property type="evidence" value="ECO:0007669"/>
    <property type="project" value="UniProtKB-UniRule"/>
</dbReference>
<dbReference type="Proteomes" id="UP001042704">
    <property type="component" value="Chromosome"/>
</dbReference>
<sequence length="278" mass="28480">MHGYLAITRPVNSVIAGLAGVLGYLIATGTVRPEAALLIGIVALVTAAGNTINDYCDAEIDAVNRPDRPIPSGAVSGRGALIYAALLFTGGVALALVTNPLCLGIAVFNSVLLVLYAVRLKGTPFLGNLAVAYLSSSIFLFGGALAGAEGLLATLPVAGVTLLAMLAREVLKDAEDVEGDRAGGARTLPMLIGVPRSVTLALGFALAAVVLSMLPVFRWWGLPYLLAIGTLNIAVLFRSAGVRGCDTPACVRTSGVTSTLKKGMFLSLLVFTAAAILC</sequence>
<evidence type="ECO:0000256" key="5">
    <source>
        <dbReference type="ARBA" id="ARBA00022692"/>
    </source>
</evidence>
<comment type="function">
    <text evidence="12">Prenyltransferase that catalyzes the transfer of the geranylgeranyl moiety of geranylgeranyl diphosphate (GGPP) to the C2 hydroxyl of (S)-3-O-geranylgeranylglyceryl phosphate (GGGP). This reaction is the second ether-bond-formation step in the biosynthesis of archaeal membrane lipids.</text>
</comment>
<keyword evidence="3 12" id="KW-0444">Lipid biosynthesis</keyword>
<proteinExistence type="inferred from homology"/>
<evidence type="ECO:0000256" key="2">
    <source>
        <dbReference type="ARBA" id="ARBA00022475"/>
    </source>
</evidence>
<feature type="transmembrane region" description="Helical" evidence="12">
    <location>
        <begin position="103"/>
        <end position="118"/>
    </location>
</feature>
<keyword evidence="11 12" id="KW-1208">Phospholipid metabolism</keyword>
<name>A0A8A3S7Z5_9EURY</name>
<dbReference type="RefSeq" id="WP_265580731.1">
    <property type="nucleotide sequence ID" value="NZ_CP036172.1"/>
</dbReference>
<reference evidence="13" key="2">
    <citation type="submission" date="2019-02" db="EMBL/GenBank/DDBJ databases">
        <authorList>
            <person name="Chen S.-C."/>
            <person name="Chien H.-H."/>
            <person name="Lai M.-C."/>
        </authorList>
    </citation>
    <scope>NUCLEOTIDE SEQUENCE</scope>
    <source>
        <strain evidence="13">N2F9704</strain>
    </source>
</reference>
<dbReference type="UniPathway" id="UPA00940"/>